<keyword evidence="3" id="KW-1185">Reference proteome</keyword>
<dbReference type="SUPFAM" id="SSF46785">
    <property type="entry name" value="Winged helix' DNA-binding domain"/>
    <property type="match status" value="1"/>
</dbReference>
<dbReference type="InterPro" id="IPR000835">
    <property type="entry name" value="HTH_MarR-typ"/>
</dbReference>
<dbReference type="PANTHER" id="PTHR33164:SF89">
    <property type="entry name" value="MARR FAMILY REGULATORY PROTEIN"/>
    <property type="match status" value="1"/>
</dbReference>
<dbReference type="Pfam" id="PF01047">
    <property type="entry name" value="MarR"/>
    <property type="match status" value="1"/>
</dbReference>
<sequence>MAKYSDPALEAASTQAGDSEIVLDELIGYALRRAQIQVFQHLVEQLAEHDLRPAQFSALAIIGQNDGPTQTDLARKLAIDPPQVVPMLNKLEALGLALRVRSKVDKRSYGLYLSKAGETLLKHLKQVAAQSDVAATGNLTPQERAQLLGLLQKIYQPGTEA</sequence>
<dbReference type="InterPro" id="IPR036388">
    <property type="entry name" value="WH-like_DNA-bd_sf"/>
</dbReference>
<protein>
    <submittedName>
        <fullName evidence="2">MarR family transcriptional regulator</fullName>
    </submittedName>
</protein>
<proteinExistence type="predicted"/>
<evidence type="ECO:0000313" key="3">
    <source>
        <dbReference type="Proteomes" id="UP000651852"/>
    </source>
</evidence>
<organism evidence="2 3">
    <name type="scientific">Pseudomonas folii</name>
    <dbReference type="NCBI Taxonomy" id="2762593"/>
    <lineage>
        <taxon>Bacteria</taxon>
        <taxon>Pseudomonadati</taxon>
        <taxon>Pseudomonadota</taxon>
        <taxon>Gammaproteobacteria</taxon>
        <taxon>Pseudomonadales</taxon>
        <taxon>Pseudomonadaceae</taxon>
        <taxon>Pseudomonas</taxon>
    </lineage>
</organism>
<dbReference type="InterPro" id="IPR039422">
    <property type="entry name" value="MarR/SlyA-like"/>
</dbReference>
<dbReference type="InterPro" id="IPR036390">
    <property type="entry name" value="WH_DNA-bd_sf"/>
</dbReference>
<dbReference type="PRINTS" id="PR00598">
    <property type="entry name" value="HTHMARR"/>
</dbReference>
<evidence type="ECO:0000313" key="2">
    <source>
        <dbReference type="EMBL" id="MBC3948619.1"/>
    </source>
</evidence>
<dbReference type="EMBL" id="JACONW010000005">
    <property type="protein sequence ID" value="MBC3948619.1"/>
    <property type="molecule type" value="Genomic_DNA"/>
</dbReference>
<reference evidence="2 3" key="1">
    <citation type="submission" date="2020-08" db="EMBL/GenBank/DDBJ databases">
        <title>Putative novel bacterial strains isolated from necrotic wheat leaf tissues caused by Xanthomonas translucens.</title>
        <authorList>
            <person name="Tambong J.T."/>
        </authorList>
    </citation>
    <scope>NUCLEOTIDE SEQUENCE [LARGE SCALE GENOMIC DNA]</scope>
    <source>
        <strain evidence="2 3">DOAB 1069</strain>
    </source>
</reference>
<accession>A0ABR7AUL7</accession>
<dbReference type="RefSeq" id="WP_187520379.1">
    <property type="nucleotide sequence ID" value="NZ_JACONW010000005.1"/>
</dbReference>
<name>A0ABR7AUL7_9PSED</name>
<dbReference type="Gene3D" id="1.10.10.10">
    <property type="entry name" value="Winged helix-like DNA-binding domain superfamily/Winged helix DNA-binding domain"/>
    <property type="match status" value="1"/>
</dbReference>
<dbReference type="PANTHER" id="PTHR33164">
    <property type="entry name" value="TRANSCRIPTIONAL REGULATOR, MARR FAMILY"/>
    <property type="match status" value="1"/>
</dbReference>
<comment type="caution">
    <text evidence="2">The sequence shown here is derived from an EMBL/GenBank/DDBJ whole genome shotgun (WGS) entry which is preliminary data.</text>
</comment>
<dbReference type="Proteomes" id="UP000651852">
    <property type="component" value="Unassembled WGS sequence"/>
</dbReference>
<evidence type="ECO:0000259" key="1">
    <source>
        <dbReference type="PROSITE" id="PS50995"/>
    </source>
</evidence>
<feature type="domain" description="HTH marR-type" evidence="1">
    <location>
        <begin position="24"/>
        <end position="156"/>
    </location>
</feature>
<gene>
    <name evidence="2" type="ORF">H8S59_02405</name>
</gene>
<dbReference type="PROSITE" id="PS50995">
    <property type="entry name" value="HTH_MARR_2"/>
    <property type="match status" value="1"/>
</dbReference>
<dbReference type="SMART" id="SM00347">
    <property type="entry name" value="HTH_MARR"/>
    <property type="match status" value="1"/>
</dbReference>